<gene>
    <name evidence="1" type="ORF">S01H1_60780</name>
</gene>
<comment type="caution">
    <text evidence="1">The sequence shown here is derived from an EMBL/GenBank/DDBJ whole genome shotgun (WGS) entry which is preliminary data.</text>
</comment>
<dbReference type="AlphaFoldDB" id="X0WJE0"/>
<reference evidence="1" key="1">
    <citation type="journal article" date="2014" name="Front. Microbiol.">
        <title>High frequency of phylogenetically diverse reductive dehalogenase-homologous genes in deep subseafloor sedimentary metagenomes.</title>
        <authorList>
            <person name="Kawai M."/>
            <person name="Futagami T."/>
            <person name="Toyoda A."/>
            <person name="Takaki Y."/>
            <person name="Nishi S."/>
            <person name="Hori S."/>
            <person name="Arai W."/>
            <person name="Tsubouchi T."/>
            <person name="Morono Y."/>
            <person name="Uchiyama I."/>
            <person name="Ito T."/>
            <person name="Fujiyama A."/>
            <person name="Inagaki F."/>
            <person name="Takami H."/>
        </authorList>
    </citation>
    <scope>NUCLEOTIDE SEQUENCE</scope>
    <source>
        <strain evidence="1">Expedition CK06-06</strain>
    </source>
</reference>
<proteinExistence type="predicted"/>
<feature type="non-terminal residue" evidence="1">
    <location>
        <position position="48"/>
    </location>
</feature>
<evidence type="ECO:0000313" key="1">
    <source>
        <dbReference type="EMBL" id="GAG23347.1"/>
    </source>
</evidence>
<organism evidence="1">
    <name type="scientific">marine sediment metagenome</name>
    <dbReference type="NCBI Taxonomy" id="412755"/>
    <lineage>
        <taxon>unclassified sequences</taxon>
        <taxon>metagenomes</taxon>
        <taxon>ecological metagenomes</taxon>
    </lineage>
</organism>
<protein>
    <recommendedName>
        <fullName evidence="2">Transposase zinc-binding domain-containing protein</fullName>
    </recommendedName>
</protein>
<evidence type="ECO:0008006" key="2">
    <source>
        <dbReference type="Google" id="ProtNLM"/>
    </source>
</evidence>
<name>X0WJE0_9ZZZZ</name>
<accession>X0WJE0</accession>
<sequence>MRDRRLSWSQLVRRVFSVDALQCNRCGGRMRILSAIDQPEVIRDILDC</sequence>
<dbReference type="EMBL" id="BARS01039821">
    <property type="protein sequence ID" value="GAG23347.1"/>
    <property type="molecule type" value="Genomic_DNA"/>
</dbReference>